<dbReference type="KEGG" id="ypac:CEW88_05175"/>
<organism evidence="2 3">
    <name type="scientific">Alloyangia pacifica</name>
    <dbReference type="NCBI Taxonomy" id="311180"/>
    <lineage>
        <taxon>Bacteria</taxon>
        <taxon>Pseudomonadati</taxon>
        <taxon>Pseudomonadota</taxon>
        <taxon>Alphaproteobacteria</taxon>
        <taxon>Rhodobacterales</taxon>
        <taxon>Roseobacteraceae</taxon>
        <taxon>Alloyangia</taxon>
    </lineage>
</organism>
<proteinExistence type="predicted"/>
<dbReference type="RefSeq" id="WP_108964996.1">
    <property type="nucleotide sequence ID" value="NZ_CP022189.1"/>
</dbReference>
<evidence type="ECO:0000256" key="1">
    <source>
        <dbReference type="SAM" id="MobiDB-lite"/>
    </source>
</evidence>
<reference evidence="2 3" key="1">
    <citation type="submission" date="2017-06" db="EMBL/GenBank/DDBJ databases">
        <title>Yangia sp. YSBP01 complete genome sequence.</title>
        <authorList>
            <person name="Woo J.-H."/>
            <person name="Kim H.-S."/>
        </authorList>
    </citation>
    <scope>NUCLEOTIDE SEQUENCE [LARGE SCALE GENOMIC DNA]</scope>
    <source>
        <strain evidence="2 3">YSBP01</strain>
    </source>
</reference>
<dbReference type="OrthoDB" id="9851972at2"/>
<sequence>MLDLTATPASKGLPEATTEAQTPIQWPNEQNDDVFDFQDAFDFGSGRLTTRTLLDFSEWDEDSPVSGSYDVSVDEEAASWQSELLLETEDDGGPEMTLKSLVEFRSDAAGKAFETHISFKAQSPGFAESPAEVPETPAEPSAFAFSFFFDFI</sequence>
<dbReference type="AlphaFoldDB" id="A0A2U8HBJ7"/>
<gene>
    <name evidence="2" type="ORF">CEW88_05175</name>
</gene>
<name>A0A2U8HBJ7_9RHOB</name>
<dbReference type="Proteomes" id="UP000244915">
    <property type="component" value="Chromosome 1"/>
</dbReference>
<protein>
    <submittedName>
        <fullName evidence="2">Uncharacterized protein</fullName>
    </submittedName>
</protein>
<dbReference type="EMBL" id="CP022189">
    <property type="protein sequence ID" value="AWI83108.1"/>
    <property type="molecule type" value="Genomic_DNA"/>
</dbReference>
<evidence type="ECO:0000313" key="2">
    <source>
        <dbReference type="EMBL" id="AWI83108.1"/>
    </source>
</evidence>
<feature type="compositionally biased region" description="Polar residues" evidence="1">
    <location>
        <begin position="18"/>
        <end position="29"/>
    </location>
</feature>
<accession>A0A2U8HBJ7</accession>
<feature type="region of interest" description="Disordered" evidence="1">
    <location>
        <begin position="1"/>
        <end position="29"/>
    </location>
</feature>
<evidence type="ECO:0000313" key="3">
    <source>
        <dbReference type="Proteomes" id="UP000244915"/>
    </source>
</evidence>